<dbReference type="RefSeq" id="WP_071794628.1">
    <property type="nucleotide sequence ID" value="NZ_LZDD01000005.1"/>
</dbReference>
<name>A0A1L8MK45_9STRE</name>
<keyword evidence="2" id="KW-1185">Reference proteome</keyword>
<evidence type="ECO:0000313" key="1">
    <source>
        <dbReference type="EMBL" id="OJF71096.1"/>
    </source>
</evidence>
<dbReference type="Proteomes" id="UP000182015">
    <property type="component" value="Unassembled WGS sequence"/>
</dbReference>
<protein>
    <submittedName>
        <fullName evidence="1">Uncharacterized protein</fullName>
    </submittedName>
</protein>
<dbReference type="STRING" id="1856638.A9Q68_10260"/>
<dbReference type="EMBL" id="LZDD01000005">
    <property type="protein sequence ID" value="OJF71096.1"/>
    <property type="molecule type" value="Genomic_DNA"/>
</dbReference>
<dbReference type="OrthoDB" id="2087972at2"/>
<sequence length="153" mass="17680">MEKSKKLAKQEALNRLRQIEERFPGRVNPNIRKYFNEGKLYYSYITGGGFIGSIDTISYDPNYEKTVKEFEEKRNKLVYHVIETGNSLALLYVSLSTSDLNGEELDWEWEEERLSDDNSLLVYVHTFVEPSFSETGYITIDTFADSGALIRIA</sequence>
<proteinExistence type="predicted"/>
<gene>
    <name evidence="1" type="ORF">A9Q68_10260</name>
</gene>
<comment type="caution">
    <text evidence="1">The sequence shown here is derived from an EMBL/GenBank/DDBJ whole genome shotgun (WGS) entry which is preliminary data.</text>
</comment>
<accession>A0A1L8MK45</accession>
<evidence type="ECO:0000313" key="2">
    <source>
        <dbReference type="Proteomes" id="UP000182015"/>
    </source>
</evidence>
<organism evidence="1 2">
    <name type="scientific">Streptococcus bovimastitidis</name>
    <dbReference type="NCBI Taxonomy" id="1856638"/>
    <lineage>
        <taxon>Bacteria</taxon>
        <taxon>Bacillati</taxon>
        <taxon>Bacillota</taxon>
        <taxon>Bacilli</taxon>
        <taxon>Lactobacillales</taxon>
        <taxon>Streptococcaceae</taxon>
        <taxon>Streptococcus</taxon>
    </lineage>
</organism>
<dbReference type="AlphaFoldDB" id="A0A1L8MK45"/>
<reference evidence="2" key="1">
    <citation type="submission" date="2016-06" db="EMBL/GenBank/DDBJ databases">
        <authorList>
            <person name="de Vries S.P.W."/>
            <person name="Hadjirin N.F."/>
            <person name="Lay E.M."/>
            <person name="Zadoks R.N."/>
            <person name="Peacock S.J."/>
            <person name="Parkhill J."/>
            <person name="Grant A.J."/>
            <person name="Mcdougall S."/>
            <person name="Holmes M.A."/>
        </authorList>
    </citation>
    <scope>NUCLEOTIDE SEQUENCE [LARGE SCALE GENOMIC DNA]</scope>
    <source>
        <strain evidence="2">NZ1587</strain>
    </source>
</reference>